<dbReference type="SUPFAM" id="SSF51905">
    <property type="entry name" value="FAD/NAD(P)-binding domain"/>
    <property type="match status" value="1"/>
</dbReference>
<dbReference type="UniPathway" id="UPA00647">
    <property type="reaction ID" value="UER00700"/>
</dbReference>
<evidence type="ECO:0000256" key="7">
    <source>
        <dbReference type="ARBA" id="ARBA00023004"/>
    </source>
</evidence>
<feature type="domain" description="4Fe-4S ferredoxin-type" evidence="10">
    <location>
        <begin position="603"/>
        <end position="632"/>
    </location>
</feature>
<keyword evidence="6 9" id="KW-0560">Oxidoreductase</keyword>
<dbReference type="InterPro" id="IPR039650">
    <property type="entry name" value="HdrA-like"/>
</dbReference>
<keyword evidence="9" id="KW-0285">Flavoprotein</keyword>
<dbReference type="GO" id="GO:0016491">
    <property type="term" value="F:oxidoreductase activity"/>
    <property type="evidence" value="ECO:0007669"/>
    <property type="project" value="UniProtKB-UniRule"/>
</dbReference>
<gene>
    <name evidence="11" type="ORF">ENU14_00940</name>
</gene>
<dbReference type="PROSITE" id="PS51379">
    <property type="entry name" value="4FE4S_FER_2"/>
    <property type="match status" value="4"/>
</dbReference>
<evidence type="ECO:0000256" key="9">
    <source>
        <dbReference type="RuleBase" id="RU366072"/>
    </source>
</evidence>
<dbReference type="InterPro" id="IPR017896">
    <property type="entry name" value="4Fe4S_Fe-S-bd"/>
</dbReference>
<organism evidence="11">
    <name type="scientific">Staphylothermus marinus</name>
    <dbReference type="NCBI Taxonomy" id="2280"/>
    <lineage>
        <taxon>Archaea</taxon>
        <taxon>Thermoproteota</taxon>
        <taxon>Thermoprotei</taxon>
        <taxon>Desulfurococcales</taxon>
        <taxon>Desulfurococcaceae</taxon>
        <taxon>Staphylothermus</taxon>
    </lineage>
</organism>
<sequence length="646" mass="70804">MENEEVRVGVFICHCGRNIAGVIDIKKLVEEVRKIPGVVYVEDYVYMCSEPGQKKIIDAIKRENLNRVVVAACTPSMHYETFARAVETGGLNRFLYEMATIREFSSWVHYREREDATEKAFKLISSTVAKVKGNKAYEPVKGRVVKKVLVIGGGIAGITAALDIASAGIPVVLVEKTPSIGGKMAMLSETFPTLDCAQCILTPKMAEVARNPGIKLYTLSEVIDVEGFVGNYRVRILKYPRKVDPSKCTVCSFCERVCPVKVPSEFNRGLSFRKAIYIPFPQAIPSSYAIDVEHCTKCSACVKVCPVGAINLDEQEEIVEEEVGAIIVATGYDLYQGLKLREYGYGKYRNVIDSLQFERLLSSSGPTGGEIIRPSDGKPVKTIVFIQCAGQRDVNHLPYCSKICCMYTAKHVLLFKERVPDGNAYVFYIDIRAGGKGYEEFVKRIQDETGAVYIRGRVSRVYEDSSGKLVVEGVDTLSGENIIVKTDLVVLALGMVPTLPPDLASKLKIPIDENGFAQEVHPKLRPVEVATSGVFIAGVIQGPKDISETVVQASASASKALQLVVKGEIEKNPLIAEVNRDVCNGCRICVSICPYNAIEMIEGKARVNEILCEGCGACEASCPVGAITLRNYSDSQLIEMIKTALR</sequence>
<dbReference type="GO" id="GO:0051539">
    <property type="term" value="F:4 iron, 4 sulfur cluster binding"/>
    <property type="evidence" value="ECO:0007669"/>
    <property type="project" value="UniProtKB-UniRule"/>
</dbReference>
<comment type="pathway">
    <text evidence="9">Cofactor metabolism; coenzyme M-coenzyme B heterodisulfide reduction; coenzyme B and coenzyme M from coenzyme M-coenzyme B heterodisulfide: step 1/1.</text>
</comment>
<evidence type="ECO:0000256" key="3">
    <source>
        <dbReference type="ARBA" id="ARBA00022485"/>
    </source>
</evidence>
<dbReference type="Gene3D" id="3.30.70.3270">
    <property type="match status" value="1"/>
</dbReference>
<evidence type="ECO:0000256" key="6">
    <source>
        <dbReference type="ARBA" id="ARBA00023002"/>
    </source>
</evidence>
<evidence type="ECO:0000256" key="8">
    <source>
        <dbReference type="ARBA" id="ARBA00023014"/>
    </source>
</evidence>
<evidence type="ECO:0000256" key="5">
    <source>
        <dbReference type="ARBA" id="ARBA00022827"/>
    </source>
</evidence>
<dbReference type="PROSITE" id="PS00198">
    <property type="entry name" value="4FE4S_FER_1"/>
    <property type="match status" value="3"/>
</dbReference>
<comment type="cofactor">
    <cofactor evidence="1 9">
        <name>FAD</name>
        <dbReference type="ChEBI" id="CHEBI:57692"/>
    </cofactor>
</comment>
<name>A0A7C4HC69_STAMA</name>
<evidence type="ECO:0000259" key="10">
    <source>
        <dbReference type="PROSITE" id="PS51379"/>
    </source>
</evidence>
<evidence type="ECO:0000256" key="4">
    <source>
        <dbReference type="ARBA" id="ARBA00022723"/>
    </source>
</evidence>
<dbReference type="Pfam" id="PF13187">
    <property type="entry name" value="Fer4_9"/>
    <property type="match status" value="1"/>
</dbReference>
<comment type="function">
    <text evidence="9">Part of a complex that catalyzes the reversible reduction of CoM-S-S-CoB to the thiol-coenzymes H-S-CoM (coenzyme M) and H-S-CoB (coenzyme B).</text>
</comment>
<keyword evidence="3 9" id="KW-0004">4Fe-4S</keyword>
<dbReference type="InterPro" id="IPR017900">
    <property type="entry name" value="4Fe4S_Fe_S_CS"/>
</dbReference>
<keyword evidence="5 9" id="KW-0274">FAD</keyword>
<evidence type="ECO:0000313" key="11">
    <source>
        <dbReference type="EMBL" id="HGM58147.1"/>
    </source>
</evidence>
<feature type="domain" description="4Fe-4S ferredoxin-type" evidence="10">
    <location>
        <begin position="574"/>
        <end position="602"/>
    </location>
</feature>
<comment type="subunit">
    <text evidence="9">The ferredoxin:CoB-CoM heterodisulfide reductase is composed of three subunits; HdrA, HdrB and HdrC.</text>
</comment>
<dbReference type="Gene3D" id="3.30.70.20">
    <property type="match status" value="1"/>
</dbReference>
<reference evidence="11" key="1">
    <citation type="journal article" date="2020" name="mSystems">
        <title>Genome- and Community-Level Interaction Insights into Carbon Utilization and Element Cycling Functions of Hydrothermarchaeota in Hydrothermal Sediment.</title>
        <authorList>
            <person name="Zhou Z."/>
            <person name="Liu Y."/>
            <person name="Xu W."/>
            <person name="Pan J."/>
            <person name="Luo Z.H."/>
            <person name="Li M."/>
        </authorList>
    </citation>
    <scope>NUCLEOTIDE SEQUENCE [LARGE SCALE GENOMIC DNA]</scope>
    <source>
        <strain evidence="11">SpSt-642</strain>
    </source>
</reference>
<dbReference type="AlphaFoldDB" id="A0A7C4HC69"/>
<dbReference type="PANTHER" id="PTHR43498">
    <property type="entry name" value="FERREDOXIN:COB-COM HETERODISULFIDE REDUCTASE SUBUNIT A"/>
    <property type="match status" value="1"/>
</dbReference>
<proteinExistence type="inferred from homology"/>
<dbReference type="Pfam" id="PF12831">
    <property type="entry name" value="FAD_oxidored"/>
    <property type="match status" value="1"/>
</dbReference>
<dbReference type="SUPFAM" id="SSF54862">
    <property type="entry name" value="4Fe-4S ferredoxins"/>
    <property type="match status" value="1"/>
</dbReference>
<dbReference type="GO" id="GO:0046872">
    <property type="term" value="F:metal ion binding"/>
    <property type="evidence" value="ECO:0007669"/>
    <property type="project" value="UniProtKB-KW"/>
</dbReference>
<evidence type="ECO:0000256" key="1">
    <source>
        <dbReference type="ARBA" id="ARBA00001974"/>
    </source>
</evidence>
<comment type="similarity">
    <text evidence="2 9">Belongs to the HdrA family.</text>
</comment>
<feature type="domain" description="4Fe-4S ferredoxin-type" evidence="10">
    <location>
        <begin position="239"/>
        <end position="269"/>
    </location>
</feature>
<protein>
    <recommendedName>
        <fullName evidence="9">CoB--CoM heterodisulfide reductase iron-sulfur subunit A</fullName>
        <ecNumber evidence="9">1.8.-.-</ecNumber>
    </recommendedName>
</protein>
<dbReference type="PANTHER" id="PTHR43498:SF1">
    <property type="entry name" value="COB--COM HETERODISULFIDE REDUCTASE IRON-SULFUR SUBUNIT A"/>
    <property type="match status" value="1"/>
</dbReference>
<dbReference type="EMBL" id="DTBJ01000013">
    <property type="protein sequence ID" value="HGM58147.1"/>
    <property type="molecule type" value="Genomic_DNA"/>
</dbReference>
<accession>A0A7C4HC69</accession>
<dbReference type="Pfam" id="PF12838">
    <property type="entry name" value="Fer4_7"/>
    <property type="match status" value="1"/>
</dbReference>
<keyword evidence="4 9" id="KW-0479">Metal-binding</keyword>
<dbReference type="EC" id="1.8.-.-" evidence="9"/>
<evidence type="ECO:0000256" key="2">
    <source>
        <dbReference type="ARBA" id="ARBA00006561"/>
    </source>
</evidence>
<dbReference type="Gene3D" id="3.40.50.720">
    <property type="entry name" value="NAD(P)-binding Rossmann-like Domain"/>
    <property type="match status" value="1"/>
</dbReference>
<comment type="caution">
    <text evidence="11">The sequence shown here is derived from an EMBL/GenBank/DDBJ whole genome shotgun (WGS) entry which is preliminary data.</text>
</comment>
<keyword evidence="7 9" id="KW-0408">Iron</keyword>
<comment type="cofactor">
    <cofactor evidence="9">
        <name>[4Fe-4S] cluster</name>
        <dbReference type="ChEBI" id="CHEBI:49883"/>
    </cofactor>
</comment>
<dbReference type="InterPro" id="IPR036188">
    <property type="entry name" value="FAD/NAD-bd_sf"/>
</dbReference>
<keyword evidence="8 9" id="KW-0411">Iron-sulfur</keyword>
<feature type="domain" description="4Fe-4S ferredoxin-type" evidence="10">
    <location>
        <begin position="286"/>
        <end position="315"/>
    </location>
</feature>